<dbReference type="Proteomes" id="UP000599391">
    <property type="component" value="Unassembled WGS sequence"/>
</dbReference>
<evidence type="ECO:0000313" key="7">
    <source>
        <dbReference type="EMBL" id="MBH8552085.1"/>
    </source>
</evidence>
<protein>
    <submittedName>
        <fullName evidence="7">Response regulator</fullName>
    </submittedName>
</protein>
<sequence>MMHKSSKTILVIEDDAPTRHLFLDILEAEGFDTIGAENGLIGIEKAQKHLPDLVICDIAMPDMDGYGVLNTLRQHPITAVIPFIFLTGSDTKASVRKGMELGADDYLTKPSTVSELLRAIAIRLEKKQAILKYWYATKSHQTLPVLPTNTTSPVTSESFFPSFPQLKEVFDYIEANYDQGITLSDVADAVGYSAAYLTSRVAKQTGETVNGWIVKRRMAAARPLLQDTDQTIEQIAIKLGYQNACHFSRQFRQYHGLPPKNWRKQHQNQQNQIFQASRNKNLQLINSRSQLGDYIPFNLG</sequence>
<feature type="modified residue" description="4-aspartylphosphate" evidence="4">
    <location>
        <position position="57"/>
    </location>
</feature>
<keyword evidence="4" id="KW-0597">Phosphoprotein</keyword>
<keyword evidence="2" id="KW-0238">DNA-binding</keyword>
<dbReference type="Gene3D" id="1.10.10.60">
    <property type="entry name" value="Homeodomain-like"/>
    <property type="match status" value="2"/>
</dbReference>
<dbReference type="GO" id="GO:0000160">
    <property type="term" value="P:phosphorelay signal transduction system"/>
    <property type="evidence" value="ECO:0007669"/>
    <property type="project" value="InterPro"/>
</dbReference>
<evidence type="ECO:0000313" key="8">
    <source>
        <dbReference type="Proteomes" id="UP000599391"/>
    </source>
</evidence>
<dbReference type="RefSeq" id="WP_214438399.1">
    <property type="nucleotide sequence ID" value="NZ_JAECZB010000010.1"/>
</dbReference>
<dbReference type="CDD" id="cd17574">
    <property type="entry name" value="REC_OmpR"/>
    <property type="match status" value="1"/>
</dbReference>
<dbReference type="PANTHER" id="PTHR43280:SF28">
    <property type="entry name" value="HTH-TYPE TRANSCRIPTIONAL ACTIVATOR RHAS"/>
    <property type="match status" value="1"/>
</dbReference>
<dbReference type="InterPro" id="IPR001789">
    <property type="entry name" value="Sig_transdc_resp-reg_receiver"/>
</dbReference>
<dbReference type="PROSITE" id="PS00041">
    <property type="entry name" value="HTH_ARAC_FAMILY_1"/>
    <property type="match status" value="1"/>
</dbReference>
<evidence type="ECO:0000259" key="5">
    <source>
        <dbReference type="PROSITE" id="PS01124"/>
    </source>
</evidence>
<keyword evidence="1" id="KW-0805">Transcription regulation</keyword>
<feature type="domain" description="Response regulatory" evidence="6">
    <location>
        <begin position="8"/>
        <end position="124"/>
    </location>
</feature>
<dbReference type="SUPFAM" id="SSF52172">
    <property type="entry name" value="CheY-like"/>
    <property type="match status" value="1"/>
</dbReference>
<dbReference type="PRINTS" id="PR00032">
    <property type="entry name" value="HTHARAC"/>
</dbReference>
<dbReference type="InterPro" id="IPR018062">
    <property type="entry name" value="HTH_AraC-typ_CS"/>
</dbReference>
<organism evidence="7 8">
    <name type="scientific">Atlanticothrix silvestris CENA357</name>
    <dbReference type="NCBI Taxonomy" id="1725252"/>
    <lineage>
        <taxon>Bacteria</taxon>
        <taxon>Bacillati</taxon>
        <taxon>Cyanobacteriota</taxon>
        <taxon>Cyanophyceae</taxon>
        <taxon>Nostocales</taxon>
        <taxon>Nodulariaceae</taxon>
        <taxon>Atlanticothrix</taxon>
        <taxon>Atlanticothrix silvestris</taxon>
    </lineage>
</organism>
<dbReference type="SMART" id="SM00448">
    <property type="entry name" value="REC"/>
    <property type="match status" value="1"/>
</dbReference>
<dbReference type="InterPro" id="IPR009057">
    <property type="entry name" value="Homeodomain-like_sf"/>
</dbReference>
<dbReference type="AlphaFoldDB" id="A0A8J7HGB4"/>
<dbReference type="PROSITE" id="PS01124">
    <property type="entry name" value="HTH_ARAC_FAMILY_2"/>
    <property type="match status" value="1"/>
</dbReference>
<comment type="caution">
    <text evidence="7">The sequence shown here is derived from an EMBL/GenBank/DDBJ whole genome shotgun (WGS) entry which is preliminary data.</text>
</comment>
<gene>
    <name evidence="7" type="ORF">I8751_06815</name>
</gene>
<feature type="domain" description="HTH araC/xylS-type" evidence="5">
    <location>
        <begin position="167"/>
        <end position="265"/>
    </location>
</feature>
<dbReference type="Pfam" id="PF00072">
    <property type="entry name" value="Response_reg"/>
    <property type="match status" value="1"/>
</dbReference>
<evidence type="ECO:0000256" key="1">
    <source>
        <dbReference type="ARBA" id="ARBA00023015"/>
    </source>
</evidence>
<keyword evidence="3" id="KW-0804">Transcription</keyword>
<proteinExistence type="predicted"/>
<dbReference type="PROSITE" id="PS50110">
    <property type="entry name" value="RESPONSE_REGULATORY"/>
    <property type="match status" value="1"/>
</dbReference>
<dbReference type="Pfam" id="PF12833">
    <property type="entry name" value="HTH_18"/>
    <property type="match status" value="1"/>
</dbReference>
<dbReference type="SUPFAM" id="SSF46689">
    <property type="entry name" value="Homeodomain-like"/>
    <property type="match status" value="2"/>
</dbReference>
<dbReference type="EMBL" id="JAECZB010000010">
    <property type="protein sequence ID" value="MBH8552085.1"/>
    <property type="molecule type" value="Genomic_DNA"/>
</dbReference>
<dbReference type="InterPro" id="IPR011006">
    <property type="entry name" value="CheY-like_superfamily"/>
</dbReference>
<dbReference type="SMART" id="SM00342">
    <property type="entry name" value="HTH_ARAC"/>
    <property type="match status" value="1"/>
</dbReference>
<dbReference type="GO" id="GO:0043565">
    <property type="term" value="F:sequence-specific DNA binding"/>
    <property type="evidence" value="ECO:0007669"/>
    <property type="project" value="InterPro"/>
</dbReference>
<evidence type="ECO:0000259" key="6">
    <source>
        <dbReference type="PROSITE" id="PS50110"/>
    </source>
</evidence>
<dbReference type="PANTHER" id="PTHR43280">
    <property type="entry name" value="ARAC-FAMILY TRANSCRIPTIONAL REGULATOR"/>
    <property type="match status" value="1"/>
</dbReference>
<evidence type="ECO:0000256" key="2">
    <source>
        <dbReference type="ARBA" id="ARBA00023125"/>
    </source>
</evidence>
<keyword evidence="8" id="KW-1185">Reference proteome</keyword>
<accession>A0A8J7HGB4</accession>
<dbReference type="InterPro" id="IPR020449">
    <property type="entry name" value="Tscrpt_reg_AraC-type_HTH"/>
</dbReference>
<evidence type="ECO:0000256" key="3">
    <source>
        <dbReference type="ARBA" id="ARBA00023163"/>
    </source>
</evidence>
<evidence type="ECO:0000256" key="4">
    <source>
        <dbReference type="PROSITE-ProRule" id="PRU00169"/>
    </source>
</evidence>
<reference evidence="7 8" key="1">
    <citation type="journal article" date="2021" name="Int. J. Syst. Evol. Microbiol.">
        <title>Amazonocrinis nigriterrae gen. nov., sp. nov., Atlanticothrix silvestris gen. nov., sp. nov. and Dendronalium phyllosphericum gen. nov., sp. nov., nostocacean cyanobacteria from Brazilian environments.</title>
        <authorList>
            <person name="Alvarenga D.O."/>
            <person name="Andreote A.P.D."/>
            <person name="Branco L.H.Z."/>
            <person name="Delbaje E."/>
            <person name="Cruz R.B."/>
            <person name="Varani A.M."/>
            <person name="Fiore M.F."/>
        </authorList>
    </citation>
    <scope>NUCLEOTIDE SEQUENCE [LARGE SCALE GENOMIC DNA]</scope>
    <source>
        <strain evidence="7 8">CENA357</strain>
    </source>
</reference>
<dbReference type="InterPro" id="IPR018060">
    <property type="entry name" value="HTH_AraC"/>
</dbReference>
<dbReference type="Gene3D" id="3.40.50.2300">
    <property type="match status" value="1"/>
</dbReference>
<name>A0A8J7HGB4_9CYAN</name>
<dbReference type="GO" id="GO:0003700">
    <property type="term" value="F:DNA-binding transcription factor activity"/>
    <property type="evidence" value="ECO:0007669"/>
    <property type="project" value="InterPro"/>
</dbReference>